<organism evidence="2">
    <name type="scientific">Arion vulgaris</name>
    <dbReference type="NCBI Taxonomy" id="1028688"/>
    <lineage>
        <taxon>Eukaryota</taxon>
        <taxon>Metazoa</taxon>
        <taxon>Spiralia</taxon>
        <taxon>Lophotrochozoa</taxon>
        <taxon>Mollusca</taxon>
        <taxon>Gastropoda</taxon>
        <taxon>Heterobranchia</taxon>
        <taxon>Euthyneura</taxon>
        <taxon>Panpulmonata</taxon>
        <taxon>Eupulmonata</taxon>
        <taxon>Stylommatophora</taxon>
        <taxon>Helicina</taxon>
        <taxon>Arionoidea</taxon>
        <taxon>Arionidae</taxon>
        <taxon>Arion</taxon>
    </lineage>
</organism>
<keyword evidence="1" id="KW-0812">Transmembrane</keyword>
<evidence type="ECO:0000256" key="1">
    <source>
        <dbReference type="SAM" id="Phobius"/>
    </source>
</evidence>
<feature type="transmembrane region" description="Helical" evidence="1">
    <location>
        <begin position="53"/>
        <end position="77"/>
    </location>
</feature>
<dbReference type="EMBL" id="HACG01010944">
    <property type="protein sequence ID" value="CEK57809.1"/>
    <property type="molecule type" value="Transcribed_RNA"/>
</dbReference>
<name>A0A0B6YNJ3_9EUPU</name>
<sequence>MPNPSSSSPVSARPQSCPYEEYVAQQQRVLASCRSNGDKDLEDGPRLLRQMMIGFTCACCVGLVMLVLGTVFITDAIGTQQPITVMLCVMGIVFGIIIIVGTLILGKLLISRKWIRCRGQRTTVPTGQCFHTCSVIYSTSLDQLGNSESMTEPPPTYDSVMSVILHPLHTQTVADNLDGSGLTPVMVLPPKYDEVTKPLPEYLQEYSASK</sequence>
<feature type="transmembrane region" description="Helical" evidence="1">
    <location>
        <begin position="83"/>
        <end position="110"/>
    </location>
</feature>
<evidence type="ECO:0000313" key="2">
    <source>
        <dbReference type="EMBL" id="CEK57809.1"/>
    </source>
</evidence>
<keyword evidence="1" id="KW-1133">Transmembrane helix</keyword>
<gene>
    <name evidence="2" type="primary">ORF31122</name>
</gene>
<keyword evidence="1" id="KW-0472">Membrane</keyword>
<protein>
    <submittedName>
        <fullName evidence="2">Uncharacterized protein</fullName>
    </submittedName>
</protein>
<reference evidence="2" key="1">
    <citation type="submission" date="2014-12" db="EMBL/GenBank/DDBJ databases">
        <title>Insight into the proteome of Arion vulgaris.</title>
        <authorList>
            <person name="Aradska J."/>
            <person name="Bulat T."/>
            <person name="Smidak R."/>
            <person name="Sarate P."/>
            <person name="Gangsoo J."/>
            <person name="Sialana F."/>
            <person name="Bilban M."/>
            <person name="Lubec G."/>
        </authorList>
    </citation>
    <scope>NUCLEOTIDE SEQUENCE</scope>
    <source>
        <tissue evidence="2">Skin</tissue>
    </source>
</reference>
<proteinExistence type="predicted"/>
<dbReference type="AlphaFoldDB" id="A0A0B6YNJ3"/>
<accession>A0A0B6YNJ3</accession>